<feature type="transmembrane region" description="Helical" evidence="7">
    <location>
        <begin position="353"/>
        <end position="370"/>
    </location>
</feature>
<dbReference type="CDD" id="cd07731">
    <property type="entry name" value="ComA-like_MBL-fold"/>
    <property type="match status" value="1"/>
</dbReference>
<keyword evidence="5 7" id="KW-0472">Membrane</keyword>
<proteinExistence type="predicted"/>
<accession>A0A2P8EBR8</accession>
<evidence type="ECO:0000256" key="7">
    <source>
        <dbReference type="SAM" id="Phobius"/>
    </source>
</evidence>
<dbReference type="PANTHER" id="PTHR30619">
    <property type="entry name" value="DNA INTERNALIZATION/COMPETENCE PROTEIN COMEC/REC2"/>
    <property type="match status" value="1"/>
</dbReference>
<dbReference type="RefSeq" id="WP_106535894.1">
    <property type="nucleotide sequence ID" value="NZ_ML142898.1"/>
</dbReference>
<sequence>MTALPGAGRPLDLRLVPAATALWLGAFAALSSWWRAGLVGCAAVLVVAALAVVRLRDDGLRRAVAVAAMCVIAGFAVGAARAVPVRTGPVAELAGAGAYVEVEGVVAEDPQRRHAAATPGWAGDDAGYVVVRVRVDRVTGRGSSHRVRTPVLVVAGDAAWASVLPGQRVRAGGRLEPTRRPADDVAAVLRPRAGPGTVGGPGLVARATEPFRAGLRGSVAGVGEDARGLVPGLVVGDESLLSDDLRDDMRTTGLSHLTAVSGTNVTIVLVVVLGAARWAGVRGYGIPAAGVVCVLAFVLLARPDPSVLRAGAMGVVAVVGLMVAGRRRGLSALAAAVCVLVLVDPWLARSVGFVLSVCATAGILLLVPRWQAVMGWVPRSVAAAVAVPLAAQVACAPVIVAASGELSLASLPANMLVAPVVAPATVLGLLAAVVSPVVPGVAAVFGWLAGVPAWWIAAVARWFADQPGAATRWPGGAAGTVAALLLAGVAVVVAPLVLRRPLVSLVAAAVLALGLFRAAPTPGWPPPDWVVVACDVGQGDALALRVAEHTAVVVDTGRDPPPVRRCLDTLDIRHVPLLVLSHFHADHVGGVPGVLAGRDVGRALVSPLAEPAGNAAVARTWLDDAGVPVDVARAGERRRVGERLTIRVVWPRRVIAAPGSASNNASVVLDATVDGVELLLTGDLEPPAQRALLRAEPDLATDVLKVAHHGSADQEEALLTGVGADVALISVGENDYGHPSRHVLRSLRASGVSTLRTDEDGSVAVVRTGADGLGIVRRGSRGPPVRGRSRPIRWPQVTRSGRRTSRAHPTHRHRNERNPGA</sequence>
<evidence type="ECO:0000256" key="2">
    <source>
        <dbReference type="ARBA" id="ARBA00022475"/>
    </source>
</evidence>
<dbReference type="InterPro" id="IPR035681">
    <property type="entry name" value="ComA-like_MBL"/>
</dbReference>
<dbReference type="Pfam" id="PF00753">
    <property type="entry name" value="Lactamase_B"/>
    <property type="match status" value="1"/>
</dbReference>
<dbReference type="InterPro" id="IPR001279">
    <property type="entry name" value="Metallo-B-lactamas"/>
</dbReference>
<feature type="transmembrane region" description="Helical" evidence="7">
    <location>
        <begin position="416"/>
        <end position="434"/>
    </location>
</feature>
<comment type="subcellular location">
    <subcellularLocation>
        <location evidence="1">Cell membrane</location>
        <topology evidence="1">Multi-pass membrane protein</topology>
    </subcellularLocation>
</comment>
<evidence type="ECO:0000259" key="8">
    <source>
        <dbReference type="SMART" id="SM00849"/>
    </source>
</evidence>
<feature type="domain" description="Metallo-beta-lactamase" evidence="8">
    <location>
        <begin position="538"/>
        <end position="733"/>
    </location>
</feature>
<feature type="transmembrane region" description="Helical" evidence="7">
    <location>
        <begin position="283"/>
        <end position="301"/>
    </location>
</feature>
<evidence type="ECO:0000256" key="6">
    <source>
        <dbReference type="SAM" id="MobiDB-lite"/>
    </source>
</evidence>
<evidence type="ECO:0000313" key="9">
    <source>
        <dbReference type="EMBL" id="PSL06903.1"/>
    </source>
</evidence>
<keyword evidence="10" id="KW-1185">Reference proteome</keyword>
<dbReference type="OrthoDB" id="7177610at2"/>
<dbReference type="SMART" id="SM00849">
    <property type="entry name" value="Lactamase_B"/>
    <property type="match status" value="1"/>
</dbReference>
<feature type="transmembrane region" description="Helical" evidence="7">
    <location>
        <begin position="254"/>
        <end position="276"/>
    </location>
</feature>
<dbReference type="AlphaFoldDB" id="A0A2P8EBR8"/>
<evidence type="ECO:0000256" key="1">
    <source>
        <dbReference type="ARBA" id="ARBA00004651"/>
    </source>
</evidence>
<reference evidence="9 10" key="1">
    <citation type="submission" date="2018-03" db="EMBL/GenBank/DDBJ databases">
        <title>Genomic Encyclopedia of Archaeal and Bacterial Type Strains, Phase II (KMG-II): from individual species to whole genera.</title>
        <authorList>
            <person name="Goeker M."/>
        </authorList>
    </citation>
    <scope>NUCLEOTIDE SEQUENCE [LARGE SCALE GENOMIC DNA]</scope>
    <source>
        <strain evidence="9 10">DSM 45211</strain>
    </source>
</reference>
<feature type="compositionally biased region" description="Basic residues" evidence="6">
    <location>
        <begin position="800"/>
        <end position="815"/>
    </location>
</feature>
<name>A0A2P8EBR8_9ACTN</name>
<evidence type="ECO:0000256" key="3">
    <source>
        <dbReference type="ARBA" id="ARBA00022692"/>
    </source>
</evidence>
<feature type="transmembrane region" description="Helical" evidence="7">
    <location>
        <begin position="441"/>
        <end position="464"/>
    </location>
</feature>
<dbReference type="SUPFAM" id="SSF56281">
    <property type="entry name" value="Metallo-hydrolase/oxidoreductase"/>
    <property type="match status" value="1"/>
</dbReference>
<feature type="compositionally biased region" description="Low complexity" evidence="6">
    <location>
        <begin position="774"/>
        <end position="786"/>
    </location>
</feature>
<dbReference type="Proteomes" id="UP000243528">
    <property type="component" value="Unassembled WGS sequence"/>
</dbReference>
<feature type="transmembrane region" description="Helical" evidence="7">
    <location>
        <begin position="502"/>
        <end position="519"/>
    </location>
</feature>
<dbReference type="PANTHER" id="PTHR30619:SF1">
    <property type="entry name" value="RECOMBINATION PROTEIN 2"/>
    <property type="match status" value="1"/>
</dbReference>
<dbReference type="Pfam" id="PF03772">
    <property type="entry name" value="Competence"/>
    <property type="match status" value="1"/>
</dbReference>
<dbReference type="InterPro" id="IPR036866">
    <property type="entry name" value="RibonucZ/Hydroxyglut_hydro"/>
</dbReference>
<evidence type="ECO:0000256" key="5">
    <source>
        <dbReference type="ARBA" id="ARBA00023136"/>
    </source>
</evidence>
<keyword evidence="4 7" id="KW-1133">Transmembrane helix</keyword>
<feature type="transmembrane region" description="Helical" evidence="7">
    <location>
        <begin position="63"/>
        <end position="83"/>
    </location>
</feature>
<feature type="transmembrane region" description="Helical" evidence="7">
    <location>
        <begin position="307"/>
        <end position="323"/>
    </location>
</feature>
<feature type="transmembrane region" description="Helical" evidence="7">
    <location>
        <begin position="12"/>
        <end position="30"/>
    </location>
</feature>
<feature type="transmembrane region" description="Helical" evidence="7">
    <location>
        <begin position="36"/>
        <end position="56"/>
    </location>
</feature>
<dbReference type="InterPro" id="IPR004477">
    <property type="entry name" value="ComEC_N"/>
</dbReference>
<keyword evidence="3 7" id="KW-0812">Transmembrane</keyword>
<keyword evidence="2" id="KW-1003">Cell membrane</keyword>
<dbReference type="Gene3D" id="3.60.15.10">
    <property type="entry name" value="Ribonuclease Z/Hydroxyacylglutathione hydrolase-like"/>
    <property type="match status" value="1"/>
</dbReference>
<feature type="region of interest" description="Disordered" evidence="6">
    <location>
        <begin position="774"/>
        <end position="821"/>
    </location>
</feature>
<protein>
    <submittedName>
        <fullName evidence="9">Competence protein ComEC</fullName>
    </submittedName>
</protein>
<dbReference type="GO" id="GO:0005886">
    <property type="term" value="C:plasma membrane"/>
    <property type="evidence" value="ECO:0007669"/>
    <property type="project" value="UniProtKB-SubCell"/>
</dbReference>
<feature type="transmembrane region" description="Helical" evidence="7">
    <location>
        <begin position="382"/>
        <end position="404"/>
    </location>
</feature>
<dbReference type="InterPro" id="IPR052159">
    <property type="entry name" value="Competence_DNA_uptake"/>
</dbReference>
<organism evidence="9 10">
    <name type="scientific">Haloactinopolyspora alba</name>
    <dbReference type="NCBI Taxonomy" id="648780"/>
    <lineage>
        <taxon>Bacteria</taxon>
        <taxon>Bacillati</taxon>
        <taxon>Actinomycetota</taxon>
        <taxon>Actinomycetes</taxon>
        <taxon>Jiangellales</taxon>
        <taxon>Jiangellaceae</taxon>
        <taxon>Haloactinopolyspora</taxon>
    </lineage>
</organism>
<gene>
    <name evidence="9" type="ORF">CLV30_102292</name>
</gene>
<dbReference type="NCBIfam" id="TIGR00360">
    <property type="entry name" value="ComEC_N-term"/>
    <property type="match status" value="1"/>
</dbReference>
<evidence type="ECO:0000256" key="4">
    <source>
        <dbReference type="ARBA" id="ARBA00022989"/>
    </source>
</evidence>
<comment type="caution">
    <text evidence="9">The sequence shown here is derived from an EMBL/GenBank/DDBJ whole genome shotgun (WGS) entry which is preliminary data.</text>
</comment>
<dbReference type="EMBL" id="PYGE01000002">
    <property type="protein sequence ID" value="PSL06903.1"/>
    <property type="molecule type" value="Genomic_DNA"/>
</dbReference>
<feature type="transmembrane region" description="Helical" evidence="7">
    <location>
        <begin position="476"/>
        <end position="497"/>
    </location>
</feature>
<evidence type="ECO:0000313" key="10">
    <source>
        <dbReference type="Proteomes" id="UP000243528"/>
    </source>
</evidence>